<sequence>MQIEITKIINKAEIETTEEEMQIADKEDDKKEAKISLPENTQRNEWKIYSMSKRNISKKEEDLYEQRKETNLRK</sequence>
<name>A0ACA9KKY0_9GLOM</name>
<dbReference type="EMBL" id="CAJVPM010002096">
    <property type="protein sequence ID" value="CAG8479943.1"/>
    <property type="molecule type" value="Genomic_DNA"/>
</dbReference>
<evidence type="ECO:0000313" key="1">
    <source>
        <dbReference type="EMBL" id="CAG8479943.1"/>
    </source>
</evidence>
<reference evidence="1" key="1">
    <citation type="submission" date="2021-06" db="EMBL/GenBank/DDBJ databases">
        <authorList>
            <person name="Kallberg Y."/>
            <person name="Tangrot J."/>
            <person name="Rosling A."/>
        </authorList>
    </citation>
    <scope>NUCLEOTIDE SEQUENCE</scope>
    <source>
        <strain evidence="1">AU212A</strain>
    </source>
</reference>
<accession>A0ACA9KKY0</accession>
<keyword evidence="2" id="KW-1185">Reference proteome</keyword>
<gene>
    <name evidence="1" type="ORF">SCALOS_LOCUS2379</name>
</gene>
<proteinExistence type="predicted"/>
<dbReference type="Proteomes" id="UP000789860">
    <property type="component" value="Unassembled WGS sequence"/>
</dbReference>
<comment type="caution">
    <text evidence="1">The sequence shown here is derived from an EMBL/GenBank/DDBJ whole genome shotgun (WGS) entry which is preliminary data.</text>
</comment>
<protein>
    <submittedName>
        <fullName evidence="1">4524_t:CDS:1</fullName>
    </submittedName>
</protein>
<organism evidence="1 2">
    <name type="scientific">Scutellospora calospora</name>
    <dbReference type="NCBI Taxonomy" id="85575"/>
    <lineage>
        <taxon>Eukaryota</taxon>
        <taxon>Fungi</taxon>
        <taxon>Fungi incertae sedis</taxon>
        <taxon>Mucoromycota</taxon>
        <taxon>Glomeromycotina</taxon>
        <taxon>Glomeromycetes</taxon>
        <taxon>Diversisporales</taxon>
        <taxon>Gigasporaceae</taxon>
        <taxon>Scutellospora</taxon>
    </lineage>
</organism>
<evidence type="ECO:0000313" key="2">
    <source>
        <dbReference type="Proteomes" id="UP000789860"/>
    </source>
</evidence>